<evidence type="ECO:0000256" key="2">
    <source>
        <dbReference type="ARBA" id="ARBA00022737"/>
    </source>
</evidence>
<dbReference type="VEuPathDB" id="FungiDB:RhiirA1_460598"/>
<dbReference type="VEuPathDB" id="FungiDB:RhiirFUN_012207"/>
<dbReference type="PANTHER" id="PTHR46093:SF18">
    <property type="entry name" value="FIBRONECTIN TYPE-III DOMAIN-CONTAINING PROTEIN"/>
    <property type="match status" value="1"/>
</dbReference>
<comment type="caution">
    <text evidence="4">The sequence shown here is derived from an EMBL/GenBank/DDBJ whole genome shotgun (WGS) entry which is preliminary data.</text>
</comment>
<organism evidence="4 5">
    <name type="scientific">Rhizophagus irregularis</name>
    <dbReference type="NCBI Taxonomy" id="588596"/>
    <lineage>
        <taxon>Eukaryota</taxon>
        <taxon>Fungi</taxon>
        <taxon>Fungi incertae sedis</taxon>
        <taxon>Mucoromycota</taxon>
        <taxon>Glomeromycotina</taxon>
        <taxon>Glomeromycetes</taxon>
        <taxon>Glomerales</taxon>
        <taxon>Glomeraceae</taxon>
        <taxon>Rhizophagus</taxon>
    </lineage>
</organism>
<dbReference type="Pfam" id="PF24681">
    <property type="entry name" value="Kelch_KLHDC2_KLHL20_DRC7"/>
    <property type="match status" value="1"/>
</dbReference>
<dbReference type="InterPro" id="IPR011043">
    <property type="entry name" value="Gal_Oxase/kelch_b-propeller"/>
</dbReference>
<dbReference type="VEuPathDB" id="FungiDB:RhiirA1_536079"/>
<dbReference type="AlphaFoldDB" id="A0A2I1GQJ2"/>
<dbReference type="SUPFAM" id="SSF117281">
    <property type="entry name" value="Kelch motif"/>
    <property type="match status" value="1"/>
</dbReference>
<evidence type="ECO:0000256" key="3">
    <source>
        <dbReference type="SAM" id="SignalP"/>
    </source>
</evidence>
<dbReference type="InterPro" id="IPR015915">
    <property type="entry name" value="Kelch-typ_b-propeller"/>
</dbReference>
<dbReference type="SUPFAM" id="SSF50965">
    <property type="entry name" value="Galactose oxidase, central domain"/>
    <property type="match status" value="1"/>
</dbReference>
<dbReference type="Gene3D" id="2.120.10.80">
    <property type="entry name" value="Kelch-type beta propeller"/>
    <property type="match status" value="2"/>
</dbReference>
<keyword evidence="5" id="KW-1185">Reference proteome</keyword>
<feature type="signal peptide" evidence="3">
    <location>
        <begin position="1"/>
        <end position="23"/>
    </location>
</feature>
<keyword evidence="1" id="KW-0880">Kelch repeat</keyword>
<dbReference type="VEuPathDB" id="FungiDB:FUN_015021"/>
<dbReference type="PANTHER" id="PTHR46093">
    <property type="entry name" value="ACYL-COA-BINDING DOMAIN-CONTAINING PROTEIN 5"/>
    <property type="match status" value="1"/>
</dbReference>
<dbReference type="EMBL" id="LLXI01000686">
    <property type="protein sequence ID" value="PKY48923.1"/>
    <property type="molecule type" value="Genomic_DNA"/>
</dbReference>
<sequence length="657" mass="73263">MQLSKLIILIALRVFNHILLVNCVINFGGDGYKSFLAGDKLYYFSDISNFFHVDLTGVSLDTNTVIDRSKWIDLTDMRPQPITPISRYPLLSGKDNDKIIFFSTASDFYINIFDTKLNKWEVMNQDPKFFLNRIQIPDFWSVSNEWITDRKTGKSYTFQSILDGVSIYDSINLELTQSASSPKNLFGNSFSSYIDFAQVLLPNGLVLFIGGKIGNKAQSMGNVIAYNTVTDSWQILNTVGETPGERIKHTAVLTTDGRVIVFGGVSNLLPASPDLSILDTSKTPYEWSTPVVENPIESLVLGKNASESSDSITEIFTSSENKNIYKLDISDPLKYKWSLFAKNDDETPTPTNSTPIQTNASDSSFALKLRSIIIIIVIDYRFFGFTIGCPMRIALVIYVYRIYTGVSLDTDTVIDKSKWIDLTEVKPQPDTSAREPLLDKANENLILLDYTDDGVDAYTFHITLNTWETKLFKVKNKVSIGIGVWVSDEKTGISYLFDKIDNDMTILDSINLTLTKSISTADNLFVEGFVMDNFVQVLSNGQILFIGGGSGSIKYSMNNILMYDTLTDTWQMMNATGETPEGRLGHTAVSISDGRIIVFGGISNSLPASPQLSILDTSKTPYEWSTPTVENPFGPFTFSGHIAVMVKDYMIIAFGKY</sequence>
<accession>A0A2I1GQJ2</accession>
<evidence type="ECO:0000313" key="4">
    <source>
        <dbReference type="EMBL" id="PKY48923.1"/>
    </source>
</evidence>
<keyword evidence="2" id="KW-0677">Repeat</keyword>
<feature type="chain" id="PRO_5014148834" evidence="3">
    <location>
        <begin position="24"/>
        <end position="657"/>
    </location>
</feature>
<name>A0A2I1GQJ2_9GLOM</name>
<reference evidence="4 5" key="1">
    <citation type="submission" date="2015-10" db="EMBL/GenBank/DDBJ databases">
        <title>Genome analyses suggest a sexual origin of heterokaryosis in a supposedly ancient asexual fungus.</title>
        <authorList>
            <person name="Ropars J."/>
            <person name="Sedzielewska K."/>
            <person name="Noel J."/>
            <person name="Charron P."/>
            <person name="Farinelli L."/>
            <person name="Marton T."/>
            <person name="Kruger M."/>
            <person name="Pelin A."/>
            <person name="Brachmann A."/>
            <person name="Corradi N."/>
        </authorList>
    </citation>
    <scope>NUCLEOTIDE SEQUENCE [LARGE SCALE GENOMIC DNA]</scope>
    <source>
        <strain evidence="4 5">A4</strain>
    </source>
</reference>
<evidence type="ECO:0000313" key="5">
    <source>
        <dbReference type="Proteomes" id="UP000234323"/>
    </source>
</evidence>
<dbReference type="Proteomes" id="UP000234323">
    <property type="component" value="Unassembled WGS sequence"/>
</dbReference>
<protein>
    <submittedName>
        <fullName evidence="4">Galactose oxidase</fullName>
    </submittedName>
</protein>
<proteinExistence type="predicted"/>
<gene>
    <name evidence="4" type="ORF">RhiirA4_526364</name>
</gene>
<keyword evidence="3" id="KW-0732">Signal</keyword>
<evidence type="ECO:0000256" key="1">
    <source>
        <dbReference type="ARBA" id="ARBA00022441"/>
    </source>
</evidence>